<evidence type="ECO:0000313" key="2">
    <source>
        <dbReference type="EMBL" id="MBI4596650.1"/>
    </source>
</evidence>
<dbReference type="AlphaFoldDB" id="A0A933GP19"/>
<dbReference type="Pfam" id="PF02661">
    <property type="entry name" value="Fic"/>
    <property type="match status" value="1"/>
</dbReference>
<dbReference type="NCBIfam" id="TIGR01550">
    <property type="entry name" value="DOC_P1"/>
    <property type="match status" value="1"/>
</dbReference>
<dbReference type="Gene3D" id="1.20.120.1870">
    <property type="entry name" value="Fic/DOC protein, Fido domain"/>
    <property type="match status" value="1"/>
</dbReference>
<organism evidence="2 3">
    <name type="scientific">Tectimicrobiota bacterium</name>
    <dbReference type="NCBI Taxonomy" id="2528274"/>
    <lineage>
        <taxon>Bacteria</taxon>
        <taxon>Pseudomonadati</taxon>
        <taxon>Nitrospinota/Tectimicrobiota group</taxon>
        <taxon>Candidatus Tectimicrobiota</taxon>
    </lineage>
</organism>
<name>A0A933GP19_UNCTE</name>
<dbReference type="InterPro" id="IPR006440">
    <property type="entry name" value="Doc"/>
</dbReference>
<proteinExistence type="predicted"/>
<accession>A0A933GP19</accession>
<evidence type="ECO:0000259" key="1">
    <source>
        <dbReference type="PROSITE" id="PS51459"/>
    </source>
</evidence>
<dbReference type="Proteomes" id="UP000772181">
    <property type="component" value="Unassembled WGS sequence"/>
</dbReference>
<dbReference type="SUPFAM" id="SSF140931">
    <property type="entry name" value="Fic-like"/>
    <property type="match status" value="1"/>
</dbReference>
<dbReference type="InterPro" id="IPR036597">
    <property type="entry name" value="Fido-like_dom_sf"/>
</dbReference>
<gene>
    <name evidence="2" type="ORF">HY730_09810</name>
</gene>
<dbReference type="PROSITE" id="PS51459">
    <property type="entry name" value="FIDO"/>
    <property type="match status" value="1"/>
</dbReference>
<dbReference type="PANTHER" id="PTHR39426:SF1">
    <property type="entry name" value="HOMOLOGY TO DEATH-ON-CURING PROTEIN OF PHAGE P1"/>
    <property type="match status" value="1"/>
</dbReference>
<sequence length="152" mass="17157">MQIEDCADEIANLLVRVYEIHEIIITETGGLPGLREATLLHSAIARPFVTFGGQELYPRDFEKAAALFHSLIKSHPFMDGTKRTAFAAAIFFLESLGYSIPEQFPLNEVVDFCVSIAEENLRQSQGENITPRTIPKIADWFRKLLGQFQEEV</sequence>
<dbReference type="EMBL" id="JACQWF010000423">
    <property type="protein sequence ID" value="MBI4596650.1"/>
    <property type="molecule type" value="Genomic_DNA"/>
</dbReference>
<reference evidence="2" key="1">
    <citation type="submission" date="2020-07" db="EMBL/GenBank/DDBJ databases">
        <title>Huge and variable diversity of episymbiotic CPR bacteria and DPANN archaea in groundwater ecosystems.</title>
        <authorList>
            <person name="He C.Y."/>
            <person name="Keren R."/>
            <person name="Whittaker M."/>
            <person name="Farag I.F."/>
            <person name="Doudna J."/>
            <person name="Cate J.H.D."/>
            <person name="Banfield J.F."/>
        </authorList>
    </citation>
    <scope>NUCLEOTIDE SEQUENCE</scope>
    <source>
        <strain evidence="2">NC_groundwater_1482_Ag_S-0.65um_47_24</strain>
    </source>
</reference>
<protein>
    <submittedName>
        <fullName evidence="2">Type II toxin-antitoxin system death-on-curing family toxin</fullName>
    </submittedName>
</protein>
<dbReference type="InterPro" id="IPR053737">
    <property type="entry name" value="Type_II_TA_Toxin"/>
</dbReference>
<comment type="caution">
    <text evidence="2">The sequence shown here is derived from an EMBL/GenBank/DDBJ whole genome shotgun (WGS) entry which is preliminary data.</text>
</comment>
<dbReference type="InterPro" id="IPR003812">
    <property type="entry name" value="Fido"/>
</dbReference>
<dbReference type="PANTHER" id="PTHR39426">
    <property type="entry name" value="HOMOLOGY TO DEATH-ON-CURING PROTEIN OF PHAGE P1"/>
    <property type="match status" value="1"/>
</dbReference>
<dbReference type="GO" id="GO:0016301">
    <property type="term" value="F:kinase activity"/>
    <property type="evidence" value="ECO:0007669"/>
    <property type="project" value="InterPro"/>
</dbReference>
<feature type="domain" description="Fido" evidence="1">
    <location>
        <begin position="12"/>
        <end position="143"/>
    </location>
</feature>
<evidence type="ECO:0000313" key="3">
    <source>
        <dbReference type="Proteomes" id="UP000772181"/>
    </source>
</evidence>